<evidence type="ECO:0000313" key="1">
    <source>
        <dbReference type="EMBL" id="SIQ95210.1"/>
    </source>
</evidence>
<gene>
    <name evidence="1" type="ORF">SAMN05421858_0920</name>
</gene>
<dbReference type="Proteomes" id="UP000186914">
    <property type="component" value="Unassembled WGS sequence"/>
</dbReference>
<name>A0A1N6WYX5_9EURY</name>
<dbReference type="Pfam" id="PF24366">
    <property type="entry name" value="DUF7522"/>
    <property type="match status" value="1"/>
</dbReference>
<reference evidence="2" key="1">
    <citation type="submission" date="2017-01" db="EMBL/GenBank/DDBJ databases">
        <authorList>
            <person name="Varghese N."/>
            <person name="Submissions S."/>
        </authorList>
    </citation>
    <scope>NUCLEOTIDE SEQUENCE [LARGE SCALE GENOMIC DNA]</scope>
    <source>
        <strain evidence="2">CGMCC 1.7737</strain>
    </source>
</reference>
<dbReference type="RefSeq" id="WP_076428349.1">
    <property type="nucleotide sequence ID" value="NZ_FTNO01000001.1"/>
</dbReference>
<dbReference type="InterPro" id="IPR055944">
    <property type="entry name" value="DUF7522"/>
</dbReference>
<protein>
    <submittedName>
        <fullName evidence="1">Uncharacterized protein</fullName>
    </submittedName>
</protein>
<dbReference type="EMBL" id="FTNO01000001">
    <property type="protein sequence ID" value="SIQ95210.1"/>
    <property type="molecule type" value="Genomic_DNA"/>
</dbReference>
<sequence>MREEQGSETKEALVSAFAEFGGENLRDIWLFDQSDFEMLYLRDDVADKLEEIDVSKFVDNERFGFVTRDTYDQLYYASYRYTVRGFDDFEQFRMFFADDERNVGVFASLDLKSGGHDYESLFQHVTDIASGYDVPTVAVAETDQ</sequence>
<dbReference type="OrthoDB" id="252516at2157"/>
<proteinExistence type="predicted"/>
<evidence type="ECO:0000313" key="2">
    <source>
        <dbReference type="Proteomes" id="UP000186914"/>
    </source>
</evidence>
<organism evidence="1 2">
    <name type="scientific">Haladaptatus litoreus</name>
    <dbReference type="NCBI Taxonomy" id="553468"/>
    <lineage>
        <taxon>Archaea</taxon>
        <taxon>Methanobacteriati</taxon>
        <taxon>Methanobacteriota</taxon>
        <taxon>Stenosarchaea group</taxon>
        <taxon>Halobacteria</taxon>
        <taxon>Halobacteriales</taxon>
        <taxon>Haladaptataceae</taxon>
        <taxon>Haladaptatus</taxon>
    </lineage>
</organism>
<accession>A0A1N6WYX5</accession>
<keyword evidence="2" id="KW-1185">Reference proteome</keyword>
<dbReference type="AlphaFoldDB" id="A0A1N6WYX5"/>